<accession>A0A0B6X0X1</accession>
<evidence type="ECO:0000313" key="2">
    <source>
        <dbReference type="EMBL" id="CDM66199.1"/>
    </source>
</evidence>
<keyword evidence="3" id="KW-1185">Reference proteome</keyword>
<keyword evidence="1" id="KW-0472">Membrane</keyword>
<dbReference type="STRING" id="454194.PYK22_02211"/>
<name>A0A0B6X0X1_9BACT</name>
<dbReference type="AlphaFoldDB" id="A0A0B6X0X1"/>
<feature type="transmembrane region" description="Helical" evidence="1">
    <location>
        <begin position="12"/>
        <end position="34"/>
    </location>
</feature>
<organism evidence="2 3">
    <name type="scientific">Pyrinomonas methylaliphatogenes</name>
    <dbReference type="NCBI Taxonomy" id="454194"/>
    <lineage>
        <taxon>Bacteria</taxon>
        <taxon>Pseudomonadati</taxon>
        <taxon>Acidobacteriota</taxon>
        <taxon>Blastocatellia</taxon>
        <taxon>Blastocatellales</taxon>
        <taxon>Pyrinomonadaceae</taxon>
        <taxon>Pyrinomonas</taxon>
    </lineage>
</organism>
<sequence>MSGLTPRKGLVRLLLIKSFADLFFVLALAVSFSFRTFEPRFRGNVDEADALHVAGWAINAADPSSRVEVHLYIDGRFIANTRTGRSRPDVVAAKRIKEAQSGFEFRLPPLDPGEHEARVYVVHRSADNARLTLQLLGRPITFRVGENPVENGSRGGSEVRGGQ</sequence>
<dbReference type="RefSeq" id="WP_041977175.1">
    <property type="nucleotide sequence ID" value="NZ_CBXV010000007.1"/>
</dbReference>
<reference evidence="2 3" key="1">
    <citation type="submission" date="2013-12" db="EMBL/GenBank/DDBJ databases">
        <authorList>
            <person name="Stott M."/>
        </authorList>
    </citation>
    <scope>NUCLEOTIDE SEQUENCE [LARGE SCALE GENOMIC DNA]</scope>
    <source>
        <strain evidence="2 3">K22</strain>
    </source>
</reference>
<dbReference type="Proteomes" id="UP000031518">
    <property type="component" value="Unassembled WGS sequence"/>
</dbReference>
<gene>
    <name evidence="2" type="ORF">PYK22_02211</name>
</gene>
<proteinExistence type="predicted"/>
<dbReference type="EMBL" id="CBXV010000007">
    <property type="protein sequence ID" value="CDM66199.1"/>
    <property type="molecule type" value="Genomic_DNA"/>
</dbReference>
<dbReference type="OrthoDB" id="960258at2"/>
<keyword evidence="1" id="KW-0812">Transmembrane</keyword>
<evidence type="ECO:0000256" key="1">
    <source>
        <dbReference type="SAM" id="Phobius"/>
    </source>
</evidence>
<evidence type="ECO:0000313" key="3">
    <source>
        <dbReference type="Proteomes" id="UP000031518"/>
    </source>
</evidence>
<protein>
    <submittedName>
        <fullName evidence="2">Uncharacterized protein</fullName>
    </submittedName>
</protein>
<keyword evidence="1" id="KW-1133">Transmembrane helix</keyword>
<reference evidence="2 3" key="2">
    <citation type="submission" date="2015-01" db="EMBL/GenBank/DDBJ databases">
        <title>Complete genome sequence of Pyrinomonas methylaliphatogenes type strain K22T.</title>
        <authorList>
            <person name="Lee K.C.Y."/>
            <person name="Power J.F."/>
            <person name="Dunfield P.F."/>
            <person name="Morgan X.C."/>
            <person name="Huttenhower C."/>
            <person name="Stott M.B."/>
        </authorList>
    </citation>
    <scope>NUCLEOTIDE SEQUENCE [LARGE SCALE GENOMIC DNA]</scope>
    <source>
        <strain evidence="2 3">K22</strain>
    </source>
</reference>